<evidence type="ECO:0000256" key="1">
    <source>
        <dbReference type="SAM" id="MobiDB-lite"/>
    </source>
</evidence>
<dbReference type="InterPro" id="IPR006311">
    <property type="entry name" value="TAT_signal"/>
</dbReference>
<dbReference type="Pfam" id="PF13668">
    <property type="entry name" value="Ferritin_2"/>
    <property type="match status" value="1"/>
</dbReference>
<comment type="caution">
    <text evidence="2">The sequence shown here is derived from an EMBL/GenBank/DDBJ whole genome shotgun (WGS) entry which is preliminary data.</text>
</comment>
<dbReference type="PANTHER" id="PTHR31694:SF26">
    <property type="entry name" value="OS05G0151100 PROTEIN"/>
    <property type="match status" value="1"/>
</dbReference>
<evidence type="ECO:0000313" key="2">
    <source>
        <dbReference type="EMBL" id="NJR77560.1"/>
    </source>
</evidence>
<accession>A0ABX1CMI2</accession>
<dbReference type="RefSeq" id="WP_168133114.1">
    <property type="nucleotide sequence ID" value="NZ_JAAVJH010000002.1"/>
</dbReference>
<dbReference type="SUPFAM" id="SSF47240">
    <property type="entry name" value="Ferritin-like"/>
    <property type="match status" value="1"/>
</dbReference>
<protein>
    <submittedName>
        <fullName evidence="2">Ferritin-like domain-containing protein</fullName>
    </submittedName>
</protein>
<dbReference type="InterPro" id="IPR052965">
    <property type="entry name" value="Pigment-catalase-like"/>
</dbReference>
<dbReference type="InterPro" id="IPR009078">
    <property type="entry name" value="Ferritin-like_SF"/>
</dbReference>
<feature type="compositionally biased region" description="Low complexity" evidence="1">
    <location>
        <begin position="41"/>
        <end position="50"/>
    </location>
</feature>
<reference evidence="2 3" key="1">
    <citation type="submission" date="2020-03" db="EMBL/GenBank/DDBJ databases">
        <authorList>
            <person name="Wang L."/>
            <person name="He N."/>
            <person name="Li Y."/>
            <person name="Fang Y."/>
            <person name="Zhang F."/>
        </authorList>
    </citation>
    <scope>NUCLEOTIDE SEQUENCE [LARGE SCALE GENOMIC DNA]</scope>
    <source>
        <strain evidence="2 3">36D10-4-7</strain>
    </source>
</reference>
<gene>
    <name evidence="2" type="ORF">HBH26_02890</name>
</gene>
<keyword evidence="3" id="KW-1185">Reference proteome</keyword>
<evidence type="ECO:0000313" key="3">
    <source>
        <dbReference type="Proteomes" id="UP000732399"/>
    </source>
</evidence>
<feature type="region of interest" description="Disordered" evidence="1">
    <location>
        <begin position="41"/>
        <end position="65"/>
    </location>
</feature>
<proteinExistence type="predicted"/>
<dbReference type="EMBL" id="JAAVJH010000002">
    <property type="protein sequence ID" value="NJR77560.1"/>
    <property type="molecule type" value="Genomic_DNA"/>
</dbReference>
<sequence>MADSQELIDALDNRVRRRESRRSFFTDAIGAAAGSAALAMGGRAAAQSTPTPTPSPSPSPTSTAAPITDADVLNFALNLEYLEANFYAFAATGSPLAAADIAAGGATGTGTAVAATGGRRVTFTDPAVAQYAREIAADELAHVRFLRTNLGTAAVAQPAIDLSTGPTSAFGRAAVAAGLPATFDPYSSDENFLLGAYIFEDVGVSAYKGSATLLSSKTFLEAAAGILAVEAYHAAIIRTSLYRKGLATPALIDATEGIAAARNALDGRPTEDLIRGIAPNDDQGIRPIATPDGTASNIVPVNVNGIAFSRTAPQVLNIVYLNAAAVTAGGFFPAGVNGTIKTSAAST</sequence>
<dbReference type="PANTHER" id="PTHR31694">
    <property type="entry name" value="DESICCATION-LIKE PROTEIN"/>
    <property type="match status" value="1"/>
</dbReference>
<name>A0ABX1CMI2_9SPHN</name>
<dbReference type="PROSITE" id="PS51318">
    <property type="entry name" value="TAT"/>
    <property type="match status" value="1"/>
</dbReference>
<organism evidence="2 3">
    <name type="scientific">Sphingomonas corticis</name>
    <dbReference type="NCBI Taxonomy" id="2722791"/>
    <lineage>
        <taxon>Bacteria</taxon>
        <taxon>Pseudomonadati</taxon>
        <taxon>Pseudomonadota</taxon>
        <taxon>Alphaproteobacteria</taxon>
        <taxon>Sphingomonadales</taxon>
        <taxon>Sphingomonadaceae</taxon>
        <taxon>Sphingomonas</taxon>
    </lineage>
</organism>
<dbReference type="Proteomes" id="UP000732399">
    <property type="component" value="Unassembled WGS sequence"/>
</dbReference>